<evidence type="ECO:0000313" key="1">
    <source>
        <dbReference type="EMBL" id="HFM96286.1"/>
    </source>
</evidence>
<dbReference type="EMBL" id="DSRU01000013">
    <property type="protein sequence ID" value="HFM96286.1"/>
    <property type="molecule type" value="Genomic_DNA"/>
</dbReference>
<organism evidence="1">
    <name type="scientific">Oscillatoriales cyanobacterium SpSt-418</name>
    <dbReference type="NCBI Taxonomy" id="2282169"/>
    <lineage>
        <taxon>Bacteria</taxon>
        <taxon>Bacillati</taxon>
        <taxon>Cyanobacteriota</taxon>
        <taxon>Cyanophyceae</taxon>
        <taxon>Oscillatoriophycideae</taxon>
        <taxon>Oscillatoriales</taxon>
    </lineage>
</organism>
<reference evidence="1" key="1">
    <citation type="journal article" date="2020" name="mSystems">
        <title>Genome- and Community-Level Interaction Insights into Carbon Utilization and Element Cycling Functions of Hydrothermarchaeota in Hydrothermal Sediment.</title>
        <authorList>
            <person name="Zhou Z."/>
            <person name="Liu Y."/>
            <person name="Xu W."/>
            <person name="Pan J."/>
            <person name="Luo Z.H."/>
            <person name="Li M."/>
        </authorList>
    </citation>
    <scope>NUCLEOTIDE SEQUENCE [LARGE SCALE GENOMIC DNA]</scope>
    <source>
        <strain evidence="1">SpSt-418</strain>
    </source>
</reference>
<comment type="caution">
    <text evidence="1">The sequence shown here is derived from an EMBL/GenBank/DDBJ whole genome shotgun (WGS) entry which is preliminary data.</text>
</comment>
<dbReference type="AlphaFoldDB" id="A0A7C3KAW7"/>
<protein>
    <submittedName>
        <fullName evidence="1">DUF4278 domain-containing protein</fullName>
    </submittedName>
</protein>
<proteinExistence type="predicted"/>
<accession>A0A7C3KAW7</accession>
<sequence length="161" mass="18075">MKLTYRGISYEMTPAQLTDARFHGANVRQNEKANTKSLNAVLRYRGLPYQAQPVASIQSIPAGTTLKYRGVAYTTQPMAQPKVEAQPQVVAATQPALTFEEKARTLVQNHHRATKKRQQVLLSRVAHEVGLNTETTGYWTHIQGKIQPSFWAYDRSHVALS</sequence>
<name>A0A7C3KAW7_9CYAN</name>
<gene>
    <name evidence="1" type="ORF">ENR64_00685</name>
</gene>
<dbReference type="InterPro" id="IPR025458">
    <property type="entry name" value="DUF4278"/>
</dbReference>
<dbReference type="Pfam" id="PF14105">
    <property type="entry name" value="DUF4278"/>
    <property type="match status" value="1"/>
</dbReference>